<dbReference type="InterPro" id="IPR018851">
    <property type="entry name" value="Borealin_N"/>
</dbReference>
<feature type="region of interest" description="Disordered" evidence="10">
    <location>
        <begin position="117"/>
        <end position="220"/>
    </location>
</feature>
<dbReference type="InterPro" id="IPR018867">
    <property type="entry name" value="Cell_div_borealin"/>
</dbReference>
<feature type="region of interest" description="Disordered" evidence="10">
    <location>
        <begin position="237"/>
        <end position="353"/>
    </location>
</feature>
<dbReference type="GO" id="GO:0000775">
    <property type="term" value="C:chromosome, centromeric region"/>
    <property type="evidence" value="ECO:0007669"/>
    <property type="project" value="UniProtKB-SubCell"/>
</dbReference>
<dbReference type="GO" id="GO:0032133">
    <property type="term" value="C:chromosome passenger complex"/>
    <property type="evidence" value="ECO:0007669"/>
    <property type="project" value="TreeGrafter"/>
</dbReference>
<gene>
    <name evidence="12" type="ORF">BBAD15_g5758</name>
</gene>
<comment type="caution">
    <text evidence="12">The sequence shown here is derived from an EMBL/GenBank/DDBJ whole genome shotgun (WGS) entry which is preliminary data.</text>
</comment>
<evidence type="ECO:0000256" key="9">
    <source>
        <dbReference type="ARBA" id="ARBA00023328"/>
    </source>
</evidence>
<feature type="compositionally biased region" description="Low complexity" evidence="10">
    <location>
        <begin position="312"/>
        <end position="323"/>
    </location>
</feature>
<dbReference type="OrthoDB" id="2392550at2759"/>
<dbReference type="eggNOG" id="ENOG502S9QE">
    <property type="taxonomic scope" value="Eukaryota"/>
</dbReference>
<dbReference type="PANTHER" id="PTHR16040">
    <property type="entry name" value="AUSTRALIN, ISOFORM A-RELATED"/>
    <property type="match status" value="1"/>
</dbReference>
<proteinExistence type="inferred from homology"/>
<dbReference type="GO" id="GO:0005634">
    <property type="term" value="C:nucleus"/>
    <property type="evidence" value="ECO:0007669"/>
    <property type="project" value="UniProtKB-SubCell"/>
</dbReference>
<dbReference type="GO" id="GO:0051233">
    <property type="term" value="C:spindle midzone"/>
    <property type="evidence" value="ECO:0007669"/>
    <property type="project" value="TreeGrafter"/>
</dbReference>
<comment type="similarity">
    <text evidence="3">Belongs to the borealin family.</text>
</comment>
<keyword evidence="7" id="KW-0539">Nucleus</keyword>
<dbReference type="EMBL" id="ANFO01000528">
    <property type="protein sequence ID" value="KGQ08918.1"/>
    <property type="molecule type" value="Genomic_DNA"/>
</dbReference>
<evidence type="ECO:0000256" key="6">
    <source>
        <dbReference type="ARBA" id="ARBA00022776"/>
    </source>
</evidence>
<dbReference type="GO" id="GO:0051301">
    <property type="term" value="P:cell division"/>
    <property type="evidence" value="ECO:0007669"/>
    <property type="project" value="UniProtKB-KW"/>
</dbReference>
<feature type="compositionally biased region" description="Low complexity" evidence="10">
    <location>
        <begin position="276"/>
        <end position="287"/>
    </location>
</feature>
<dbReference type="Proteomes" id="UP000030106">
    <property type="component" value="Unassembled WGS sequence"/>
</dbReference>
<comment type="subcellular location">
    <subcellularLocation>
        <location evidence="2">Chromosome</location>
        <location evidence="2">Centromere</location>
    </subcellularLocation>
    <subcellularLocation>
        <location evidence="1">Nucleus</location>
    </subcellularLocation>
</comment>
<dbReference type="PANTHER" id="PTHR16040:SF7">
    <property type="entry name" value="AUSTRALIN, ISOFORM A-RELATED"/>
    <property type="match status" value="1"/>
</dbReference>
<organism evidence="12 13">
    <name type="scientific">Beauveria bassiana D1-5</name>
    <dbReference type="NCBI Taxonomy" id="1245745"/>
    <lineage>
        <taxon>Eukaryota</taxon>
        <taxon>Fungi</taxon>
        <taxon>Dikarya</taxon>
        <taxon>Ascomycota</taxon>
        <taxon>Pezizomycotina</taxon>
        <taxon>Sordariomycetes</taxon>
        <taxon>Hypocreomycetidae</taxon>
        <taxon>Hypocreales</taxon>
        <taxon>Cordycipitaceae</taxon>
        <taxon>Beauveria</taxon>
    </lineage>
</organism>
<feature type="region of interest" description="Disordered" evidence="10">
    <location>
        <begin position="1"/>
        <end position="40"/>
    </location>
</feature>
<dbReference type="Pfam" id="PF10444">
    <property type="entry name" value="Nbl1_Borealin_N"/>
    <property type="match status" value="1"/>
</dbReference>
<evidence type="ECO:0000313" key="13">
    <source>
        <dbReference type="Proteomes" id="UP000030106"/>
    </source>
</evidence>
<feature type="compositionally biased region" description="Polar residues" evidence="10">
    <location>
        <begin position="128"/>
        <end position="143"/>
    </location>
</feature>
<evidence type="ECO:0000256" key="1">
    <source>
        <dbReference type="ARBA" id="ARBA00004123"/>
    </source>
</evidence>
<name>A0A0A2VMR3_BEABA</name>
<evidence type="ECO:0000313" key="12">
    <source>
        <dbReference type="EMBL" id="KGQ08918.1"/>
    </source>
</evidence>
<evidence type="ECO:0000256" key="4">
    <source>
        <dbReference type="ARBA" id="ARBA00022454"/>
    </source>
</evidence>
<keyword evidence="5" id="KW-0132">Cell division</keyword>
<evidence type="ECO:0000256" key="7">
    <source>
        <dbReference type="ARBA" id="ARBA00023242"/>
    </source>
</evidence>
<evidence type="ECO:0000256" key="5">
    <source>
        <dbReference type="ARBA" id="ARBA00022618"/>
    </source>
</evidence>
<accession>A0A0A2VMR3</accession>
<feature type="compositionally biased region" description="Polar residues" evidence="10">
    <location>
        <begin position="183"/>
        <end position="194"/>
    </location>
</feature>
<evidence type="ECO:0000256" key="10">
    <source>
        <dbReference type="SAM" id="MobiDB-lite"/>
    </source>
</evidence>
<evidence type="ECO:0000256" key="3">
    <source>
        <dbReference type="ARBA" id="ARBA00009914"/>
    </source>
</evidence>
<feature type="compositionally biased region" description="Low complexity" evidence="10">
    <location>
        <begin position="240"/>
        <end position="269"/>
    </location>
</feature>
<keyword evidence="8" id="KW-0131">Cell cycle</keyword>
<feature type="compositionally biased region" description="Polar residues" evidence="10">
    <location>
        <begin position="335"/>
        <end position="346"/>
    </location>
</feature>
<keyword evidence="6" id="KW-0498">Mitosis</keyword>
<sequence>MAPARSKKRVSDQSTASTRQRGIKVPVKEEPTTPTERSPIKKRRAGITLHQKSTLIGNLQLEITERARRLRAQYHLQAQGLRSRIEIRVNRIPTALRKMKMGDLFLKYLHQEQAALRPPVPAKDGPLSRTTAQKQSSRPNTARSNKRVSTEICGGDKENEVDGETMKKRVRAAMQDNPVRPTQILSPASSNSRLGNREIPMSPTRSYISRPGSPLKAGGVRSAVSATTMLSNMVERAKAARAASTRKVTTTSSTTASSRGAAARPASAAKTRKAAPPKQQPARPATRTGRRVSAHSETSEASNGTVVRKPVASKASTASTKKSVMGSIRKGVANSRATAPTTSSSGRVLRKRT</sequence>
<dbReference type="GO" id="GO:0000070">
    <property type="term" value="P:mitotic sister chromatid segregation"/>
    <property type="evidence" value="ECO:0007669"/>
    <property type="project" value="TreeGrafter"/>
</dbReference>
<keyword evidence="4" id="KW-0158">Chromosome</keyword>
<keyword evidence="9" id="KW-0137">Centromere</keyword>
<feature type="compositionally biased region" description="Basic and acidic residues" evidence="10">
    <location>
        <begin position="154"/>
        <end position="167"/>
    </location>
</feature>
<feature type="domain" description="Borealin N-terminal" evidence="11">
    <location>
        <begin position="51"/>
        <end position="105"/>
    </location>
</feature>
<dbReference type="AlphaFoldDB" id="A0A0A2VMR3"/>
<protein>
    <recommendedName>
        <fullName evidence="11">Borealin N-terminal domain-containing protein</fullName>
    </recommendedName>
</protein>
<evidence type="ECO:0000259" key="11">
    <source>
        <dbReference type="Pfam" id="PF10444"/>
    </source>
</evidence>
<evidence type="ECO:0000256" key="2">
    <source>
        <dbReference type="ARBA" id="ARBA00004584"/>
    </source>
</evidence>
<evidence type="ECO:0000256" key="8">
    <source>
        <dbReference type="ARBA" id="ARBA00023306"/>
    </source>
</evidence>
<feature type="compositionally biased region" description="Polar residues" evidence="10">
    <location>
        <begin position="295"/>
        <end position="305"/>
    </location>
</feature>
<reference evidence="12 13" key="1">
    <citation type="submission" date="2012-10" db="EMBL/GenBank/DDBJ databases">
        <title>Genome sequencing and analysis of entomopathogenic fungi Beauveria bassiana D1-5.</title>
        <authorList>
            <person name="Li Q."/>
            <person name="Wang L."/>
            <person name="Zhang Z."/>
            <person name="Wang Q."/>
            <person name="Ren J."/>
            <person name="Wang M."/>
            <person name="Xu W."/>
            <person name="Wang J."/>
            <person name="Lu Y."/>
            <person name="Du Q."/>
            <person name="Sun Z."/>
        </authorList>
    </citation>
    <scope>NUCLEOTIDE SEQUENCE [LARGE SCALE GENOMIC DNA]</scope>
    <source>
        <strain evidence="12 13">D1-5</strain>
    </source>
</reference>
<dbReference type="HOGENOM" id="CLU_038589_1_0_1"/>